<feature type="transmembrane region" description="Helical" evidence="8">
    <location>
        <begin position="95"/>
        <end position="115"/>
    </location>
</feature>
<evidence type="ECO:0000313" key="11">
    <source>
        <dbReference type="Proteomes" id="UP001206206"/>
    </source>
</evidence>
<feature type="domain" description="Integral membrane bound transporter" evidence="9">
    <location>
        <begin position="339"/>
        <end position="463"/>
    </location>
</feature>
<evidence type="ECO:0000256" key="6">
    <source>
        <dbReference type="ARBA" id="ARBA00043993"/>
    </source>
</evidence>
<feature type="transmembrane region" description="Helical" evidence="8">
    <location>
        <begin position="42"/>
        <end position="63"/>
    </location>
</feature>
<comment type="similarity">
    <text evidence="6">Belongs to the YccS/YhfK family.</text>
</comment>
<dbReference type="PANTHER" id="PTHR30509:SF9">
    <property type="entry name" value="MULTIDRUG RESISTANCE PROTEIN MDTO"/>
    <property type="match status" value="1"/>
</dbReference>
<feature type="compositionally biased region" description="Low complexity" evidence="7">
    <location>
        <begin position="7"/>
        <end position="20"/>
    </location>
</feature>
<evidence type="ECO:0000256" key="3">
    <source>
        <dbReference type="ARBA" id="ARBA00022692"/>
    </source>
</evidence>
<feature type="region of interest" description="Disordered" evidence="7">
    <location>
        <begin position="285"/>
        <end position="306"/>
    </location>
</feature>
<protein>
    <submittedName>
        <fullName evidence="10">FUSC family protein</fullName>
    </submittedName>
</protein>
<evidence type="ECO:0000256" key="1">
    <source>
        <dbReference type="ARBA" id="ARBA00004651"/>
    </source>
</evidence>
<proteinExistence type="inferred from homology"/>
<dbReference type="InterPro" id="IPR049453">
    <property type="entry name" value="Memb_transporter_dom"/>
</dbReference>
<feature type="region of interest" description="Disordered" evidence="7">
    <location>
        <begin position="576"/>
        <end position="628"/>
    </location>
</feature>
<feature type="transmembrane region" description="Helical" evidence="8">
    <location>
        <begin position="167"/>
        <end position="191"/>
    </location>
</feature>
<organism evidence="10 11">
    <name type="scientific">Streptantibioticus rubrisoli</name>
    <dbReference type="NCBI Taxonomy" id="1387313"/>
    <lineage>
        <taxon>Bacteria</taxon>
        <taxon>Bacillati</taxon>
        <taxon>Actinomycetota</taxon>
        <taxon>Actinomycetes</taxon>
        <taxon>Kitasatosporales</taxon>
        <taxon>Streptomycetaceae</taxon>
        <taxon>Streptantibioticus</taxon>
    </lineage>
</organism>
<gene>
    <name evidence="10" type="ORF">NON19_05365</name>
</gene>
<name>A0ABT1P7W7_9ACTN</name>
<keyword evidence="3 8" id="KW-0812">Transmembrane</keyword>
<evidence type="ECO:0000313" key="10">
    <source>
        <dbReference type="EMBL" id="MCQ4041469.1"/>
    </source>
</evidence>
<accession>A0ABT1P7W7</accession>
<evidence type="ECO:0000256" key="2">
    <source>
        <dbReference type="ARBA" id="ARBA00022475"/>
    </source>
</evidence>
<feature type="region of interest" description="Disordered" evidence="7">
    <location>
        <begin position="1"/>
        <end position="20"/>
    </location>
</feature>
<comment type="subcellular location">
    <subcellularLocation>
        <location evidence="1">Cell membrane</location>
        <topology evidence="1">Multi-pass membrane protein</topology>
    </subcellularLocation>
</comment>
<keyword evidence="2" id="KW-1003">Cell membrane</keyword>
<feature type="transmembrane region" description="Helical" evidence="8">
    <location>
        <begin position="69"/>
        <end position="88"/>
    </location>
</feature>
<sequence length="628" mass="66327">MAESSAARHGVPAAHAAKSAPSSPIQRLPLRGLFRIGHAPDIWYKAAVSAVVTIGTVLVTLLALGRLDLAVYCLAGAFCALYGHGLPYPARARTILGLAVGMIAGAGVAMATSALTHSIAVRVAVASVLAAVQKVACDASHIGPPGNIVPTFLTAALSFAPQQLADIPFHLGLACLGATLGWLVCMAPAVVRPHGPERIASARALEAAARLALAGQDPPARTRHEATAMLDAAWRTLARMSNRRSSAARIRHQLEHALLQAEAMPTDGPAPRRLTSWARKLRQNRPLPDELPSAATSSGQPHPTPHIRPAWRALLGALKPGSPLLPVGLRTLVGCAVGGWLSMAIGVGRPYWAVVTAASLFQANAALSWHRAVNRVLGTFLGVLLFTALIPVVEMGHPAMVAAALVCLLGMEATIARSYWLGTTFITPLALIVAQLAKVQPARELAIDRWEDTCIGAVIGVLCCLLITNRRATHRVHSAIAKVAEATTEALRLLETDTTRRGCAPPDHRTATHHELGRARHRLVGALMDLRQAADAAGGEWWQPHLSRRHVADAEYEGHLTLAALARHRIHLSRPTPTESVVATTDAGSTADLPVMVTGHPRQTATPTEERQVSAAADLPSSGLQPPH</sequence>
<keyword evidence="5 8" id="KW-0472">Membrane</keyword>
<evidence type="ECO:0000256" key="7">
    <source>
        <dbReference type="SAM" id="MobiDB-lite"/>
    </source>
</evidence>
<dbReference type="PANTHER" id="PTHR30509">
    <property type="entry name" value="P-HYDROXYBENZOIC ACID EFFLUX PUMP SUBUNIT-RELATED"/>
    <property type="match status" value="1"/>
</dbReference>
<keyword evidence="4 8" id="KW-1133">Transmembrane helix</keyword>
<evidence type="ECO:0000256" key="4">
    <source>
        <dbReference type="ARBA" id="ARBA00022989"/>
    </source>
</evidence>
<feature type="transmembrane region" description="Helical" evidence="8">
    <location>
        <begin position="399"/>
        <end position="420"/>
    </location>
</feature>
<evidence type="ECO:0000256" key="8">
    <source>
        <dbReference type="SAM" id="Phobius"/>
    </source>
</evidence>
<comment type="caution">
    <text evidence="10">The sequence shown here is derived from an EMBL/GenBank/DDBJ whole genome shotgun (WGS) entry which is preliminary data.</text>
</comment>
<dbReference type="Pfam" id="PF13515">
    <property type="entry name" value="FUSC_2"/>
    <property type="match status" value="1"/>
</dbReference>
<feature type="compositionally biased region" description="Polar residues" evidence="7">
    <location>
        <begin position="576"/>
        <end position="588"/>
    </location>
</feature>
<dbReference type="EMBL" id="JANFNH010000003">
    <property type="protein sequence ID" value="MCQ4041469.1"/>
    <property type="molecule type" value="Genomic_DNA"/>
</dbReference>
<dbReference type="Proteomes" id="UP001206206">
    <property type="component" value="Unassembled WGS sequence"/>
</dbReference>
<reference evidence="10 11" key="1">
    <citation type="submission" date="2022-06" db="EMBL/GenBank/DDBJ databases">
        <title>Draft genome sequence of type strain Streptomyces rubrisoli DSM 42083.</title>
        <authorList>
            <person name="Duangmal K."/>
            <person name="Klaysubun C."/>
        </authorList>
    </citation>
    <scope>NUCLEOTIDE SEQUENCE [LARGE SCALE GENOMIC DNA]</scope>
    <source>
        <strain evidence="10 11">DSM 42083</strain>
    </source>
</reference>
<feature type="transmembrane region" description="Helical" evidence="8">
    <location>
        <begin position="376"/>
        <end position="393"/>
    </location>
</feature>
<evidence type="ECO:0000256" key="5">
    <source>
        <dbReference type="ARBA" id="ARBA00023136"/>
    </source>
</evidence>
<evidence type="ECO:0000259" key="9">
    <source>
        <dbReference type="Pfam" id="PF13515"/>
    </source>
</evidence>
<keyword evidence="11" id="KW-1185">Reference proteome</keyword>
<dbReference type="RefSeq" id="WP_255925456.1">
    <property type="nucleotide sequence ID" value="NZ_JANFNH010000003.1"/>
</dbReference>